<evidence type="ECO:0000313" key="1">
    <source>
        <dbReference type="EMBL" id="GHE99481.1"/>
    </source>
</evidence>
<reference evidence="1" key="2">
    <citation type="submission" date="2020-09" db="EMBL/GenBank/DDBJ databases">
        <authorList>
            <person name="Sun Q."/>
            <person name="Ohkuma M."/>
        </authorList>
    </citation>
    <scope>NUCLEOTIDE SEQUENCE</scope>
    <source>
        <strain evidence="1">JCM 4477</strain>
    </source>
</reference>
<evidence type="ECO:0000313" key="2">
    <source>
        <dbReference type="Proteomes" id="UP000630718"/>
    </source>
</evidence>
<accession>A0A919E0Y6</accession>
<gene>
    <name evidence="1" type="ORF">GCM10018772_24820</name>
</gene>
<sequence length="94" mass="10161">MKADVQAACDVFARLLSHTLPYTDCMVGDDHVLLRLHGDLETASLYPLATAGMNAYVSGPQDRRRLTGEVADGPTGAQVVETVFGRLRQSRTDA</sequence>
<keyword evidence="2" id="KW-1185">Reference proteome</keyword>
<name>A0A919E0Y6_9ACTN</name>
<proteinExistence type="predicted"/>
<protein>
    <submittedName>
        <fullName evidence="1">Uncharacterized protein</fullName>
    </submittedName>
</protein>
<reference evidence="1" key="1">
    <citation type="journal article" date="2014" name="Int. J. Syst. Evol. Microbiol.">
        <title>Complete genome sequence of Corynebacterium casei LMG S-19264T (=DSM 44701T), isolated from a smear-ripened cheese.</title>
        <authorList>
            <consortium name="US DOE Joint Genome Institute (JGI-PGF)"/>
            <person name="Walter F."/>
            <person name="Albersmeier A."/>
            <person name="Kalinowski J."/>
            <person name="Ruckert C."/>
        </authorList>
    </citation>
    <scope>NUCLEOTIDE SEQUENCE</scope>
    <source>
        <strain evidence="1">JCM 4477</strain>
    </source>
</reference>
<comment type="caution">
    <text evidence="1">The sequence shown here is derived from an EMBL/GenBank/DDBJ whole genome shotgun (WGS) entry which is preliminary data.</text>
</comment>
<dbReference type="RefSeq" id="WP_190204659.1">
    <property type="nucleotide sequence ID" value="NZ_BNBI01000005.1"/>
</dbReference>
<dbReference type="Proteomes" id="UP000630718">
    <property type="component" value="Unassembled WGS sequence"/>
</dbReference>
<dbReference type="EMBL" id="BNBI01000005">
    <property type="protein sequence ID" value="GHE99481.1"/>
    <property type="molecule type" value="Genomic_DNA"/>
</dbReference>
<dbReference type="AlphaFoldDB" id="A0A919E0Y6"/>
<organism evidence="1 2">
    <name type="scientific">Streptomyces fumanus</name>
    <dbReference type="NCBI Taxonomy" id="67302"/>
    <lineage>
        <taxon>Bacteria</taxon>
        <taxon>Bacillati</taxon>
        <taxon>Actinomycetota</taxon>
        <taxon>Actinomycetes</taxon>
        <taxon>Kitasatosporales</taxon>
        <taxon>Streptomycetaceae</taxon>
        <taxon>Streptomyces</taxon>
    </lineage>
</organism>